<evidence type="ECO:0000256" key="6">
    <source>
        <dbReference type="SAM" id="Phobius"/>
    </source>
</evidence>
<dbReference type="GO" id="GO:0005783">
    <property type="term" value="C:endoplasmic reticulum"/>
    <property type="evidence" value="ECO:0007669"/>
    <property type="project" value="TreeGrafter"/>
</dbReference>
<evidence type="ECO:0000256" key="5">
    <source>
        <dbReference type="ARBA" id="ARBA00023136"/>
    </source>
</evidence>
<comment type="similarity">
    <text evidence="2">Belongs to the TMEM129 family.</text>
</comment>
<protein>
    <submittedName>
        <fullName evidence="7">Similar to tmem129: E3 ubiquitin-protein ligase TM129 (Xenopus laevis)</fullName>
    </submittedName>
</protein>
<evidence type="ECO:0000256" key="3">
    <source>
        <dbReference type="ARBA" id="ARBA00022692"/>
    </source>
</evidence>
<feature type="transmembrane region" description="Helical" evidence="6">
    <location>
        <begin position="56"/>
        <end position="79"/>
    </location>
</feature>
<feature type="transmembrane region" description="Helical" evidence="6">
    <location>
        <begin position="91"/>
        <end position="109"/>
    </location>
</feature>
<name>A0A8J2H5Y8_COTCN</name>
<dbReference type="GO" id="GO:0061630">
    <property type="term" value="F:ubiquitin protein ligase activity"/>
    <property type="evidence" value="ECO:0007669"/>
    <property type="project" value="InterPro"/>
</dbReference>
<evidence type="ECO:0000256" key="4">
    <source>
        <dbReference type="ARBA" id="ARBA00022989"/>
    </source>
</evidence>
<proteinExistence type="inferred from homology"/>
<evidence type="ECO:0000256" key="2">
    <source>
        <dbReference type="ARBA" id="ARBA00007332"/>
    </source>
</evidence>
<comment type="subcellular location">
    <subcellularLocation>
        <location evidence="1">Membrane</location>
        <topology evidence="1">Multi-pass membrane protein</topology>
    </subcellularLocation>
</comment>
<dbReference type="InterPro" id="IPR018801">
    <property type="entry name" value="TM129"/>
</dbReference>
<dbReference type="PANTHER" id="PTHR31322:SF2">
    <property type="entry name" value="E3 UBIQUITIN-PROTEIN LIGASE TM129"/>
    <property type="match status" value="1"/>
</dbReference>
<keyword evidence="3 6" id="KW-0812">Transmembrane</keyword>
<dbReference type="Pfam" id="PF10272">
    <property type="entry name" value="Tmpp129"/>
    <property type="match status" value="1"/>
</dbReference>
<dbReference type="GO" id="GO:0016020">
    <property type="term" value="C:membrane"/>
    <property type="evidence" value="ECO:0007669"/>
    <property type="project" value="UniProtKB-SubCell"/>
</dbReference>
<dbReference type="Proteomes" id="UP000786811">
    <property type="component" value="Unassembled WGS sequence"/>
</dbReference>
<evidence type="ECO:0000313" key="8">
    <source>
        <dbReference type="Proteomes" id="UP000786811"/>
    </source>
</evidence>
<evidence type="ECO:0000313" key="7">
    <source>
        <dbReference type="EMBL" id="CAG5077533.1"/>
    </source>
</evidence>
<dbReference type="GO" id="GO:0016567">
    <property type="term" value="P:protein ubiquitination"/>
    <property type="evidence" value="ECO:0007669"/>
    <property type="project" value="InterPro"/>
</dbReference>
<gene>
    <name evidence="7" type="ORF">HICCMSTLAB_LOCUS2490</name>
</gene>
<comment type="caution">
    <text evidence="7">The sequence shown here is derived from an EMBL/GenBank/DDBJ whole genome shotgun (WGS) entry which is preliminary data.</text>
</comment>
<sequence>MSNIIAYTIFYILFVAGIVYPPQEFVSAGFTISEVFSSWLGNESRTFVQYHIKRSIITFLVHSLLPFVYIIGLTLLGYIDAVKLLIGTEHSLWLTLSLCALVGPLYTLARIINWSRNNWSQHPIAKKLAIYCDNDNKSWIDIASNVNIEFQSLTKLQIATNTVTKVVVTDNWIIQVSSYNLNIANQANTKLVCFKVNTYTNPSSTIEDIGSTYVKYRVCTTQPGGKNFTIRLNYNDVENFTGKVTMEIVTMPKCEFPKRLRELCIDWIKEEITKNPIYFTNEELEKCAVCINATSDIKLVKLQIKSSCPHCRSTFCLTDVSYVAFDPYYSTSGNSSTDNKS</sequence>
<organism evidence="7 8">
    <name type="scientific">Cotesia congregata</name>
    <name type="common">Parasitoid wasp</name>
    <name type="synonym">Apanteles congregatus</name>
    <dbReference type="NCBI Taxonomy" id="51543"/>
    <lineage>
        <taxon>Eukaryota</taxon>
        <taxon>Metazoa</taxon>
        <taxon>Ecdysozoa</taxon>
        <taxon>Arthropoda</taxon>
        <taxon>Hexapoda</taxon>
        <taxon>Insecta</taxon>
        <taxon>Pterygota</taxon>
        <taxon>Neoptera</taxon>
        <taxon>Endopterygota</taxon>
        <taxon>Hymenoptera</taxon>
        <taxon>Apocrita</taxon>
        <taxon>Ichneumonoidea</taxon>
        <taxon>Braconidae</taxon>
        <taxon>Microgastrinae</taxon>
        <taxon>Cotesia</taxon>
    </lineage>
</organism>
<dbReference type="AlphaFoldDB" id="A0A8J2H5Y8"/>
<keyword evidence="5 6" id="KW-0472">Membrane</keyword>
<keyword evidence="4 6" id="KW-1133">Transmembrane helix</keyword>
<dbReference type="EMBL" id="CAJNRD030001117">
    <property type="protein sequence ID" value="CAG5077533.1"/>
    <property type="molecule type" value="Genomic_DNA"/>
</dbReference>
<evidence type="ECO:0000256" key="1">
    <source>
        <dbReference type="ARBA" id="ARBA00004141"/>
    </source>
</evidence>
<dbReference type="PANTHER" id="PTHR31322">
    <property type="entry name" value="E3 UBIQUITIN-PROTEIN LIGASE TM129"/>
    <property type="match status" value="1"/>
</dbReference>
<reference evidence="7" key="1">
    <citation type="submission" date="2021-04" db="EMBL/GenBank/DDBJ databases">
        <authorList>
            <person name="Chebbi M.A.C M."/>
        </authorList>
    </citation>
    <scope>NUCLEOTIDE SEQUENCE</scope>
</reference>
<accession>A0A8J2H5Y8</accession>
<keyword evidence="8" id="KW-1185">Reference proteome</keyword>
<dbReference type="OrthoDB" id="10055027at2759"/>